<evidence type="ECO:0000313" key="1">
    <source>
        <dbReference type="EMBL" id="KAJ7310749.1"/>
    </source>
</evidence>
<organism evidence="1 2">
    <name type="scientific">Mycena albidolilacea</name>
    <dbReference type="NCBI Taxonomy" id="1033008"/>
    <lineage>
        <taxon>Eukaryota</taxon>
        <taxon>Fungi</taxon>
        <taxon>Dikarya</taxon>
        <taxon>Basidiomycota</taxon>
        <taxon>Agaricomycotina</taxon>
        <taxon>Agaricomycetes</taxon>
        <taxon>Agaricomycetidae</taxon>
        <taxon>Agaricales</taxon>
        <taxon>Marasmiineae</taxon>
        <taxon>Mycenaceae</taxon>
        <taxon>Mycena</taxon>
    </lineage>
</organism>
<name>A0AAD6Z7M6_9AGAR</name>
<dbReference type="EMBL" id="JARIHO010000077">
    <property type="protein sequence ID" value="KAJ7310749.1"/>
    <property type="molecule type" value="Genomic_DNA"/>
</dbReference>
<comment type="caution">
    <text evidence="1">The sequence shown here is derived from an EMBL/GenBank/DDBJ whole genome shotgun (WGS) entry which is preliminary data.</text>
</comment>
<protein>
    <submittedName>
        <fullName evidence="1">Uncharacterized protein</fullName>
    </submittedName>
</protein>
<accession>A0AAD6Z7M6</accession>
<sequence>MRSNVVVVAGDDEDEITNAAAMEQAVSAALPGHPGAVGAAPDSSAVTLPHLGCSYAPRPIPAAHPSYSPVALPFPSIAEGGLQVRAMPPFQCSRVAPHLPSAGAASYTHPAAPHLPRTPRAVVTASLYATLRRSSPSHRAARMQGGVGAAISALAALAPHLPALPQKHSTPADVNRESSRSPALLVAQIRRRRICQRFGVKLVRTAHPPAVAQQQRHHDKSLAQLRWMHLEPKFPEFSPSSESLQDLTPKIIQRANGRIPEATVPIECTELVGELLREIPRDPDKIWSCQRKYQEKAARDRVRDIGGVKMLEARALDAHSALEENECRAVRRGDQERGLDGRKSWWKPRDVTLVTPGSVAETSGRALDGRLACALTWLRNIGHRAKLARAHKESVENSQLCGMLNI</sequence>
<evidence type="ECO:0000313" key="2">
    <source>
        <dbReference type="Proteomes" id="UP001218218"/>
    </source>
</evidence>
<reference evidence="1" key="1">
    <citation type="submission" date="2023-03" db="EMBL/GenBank/DDBJ databases">
        <title>Massive genome expansion in bonnet fungi (Mycena s.s.) driven by repeated elements and novel gene families across ecological guilds.</title>
        <authorList>
            <consortium name="Lawrence Berkeley National Laboratory"/>
            <person name="Harder C.B."/>
            <person name="Miyauchi S."/>
            <person name="Viragh M."/>
            <person name="Kuo A."/>
            <person name="Thoen E."/>
            <person name="Andreopoulos B."/>
            <person name="Lu D."/>
            <person name="Skrede I."/>
            <person name="Drula E."/>
            <person name="Henrissat B."/>
            <person name="Morin E."/>
            <person name="Kohler A."/>
            <person name="Barry K."/>
            <person name="LaButti K."/>
            <person name="Morin E."/>
            <person name="Salamov A."/>
            <person name="Lipzen A."/>
            <person name="Mereny Z."/>
            <person name="Hegedus B."/>
            <person name="Baldrian P."/>
            <person name="Stursova M."/>
            <person name="Weitz H."/>
            <person name="Taylor A."/>
            <person name="Grigoriev I.V."/>
            <person name="Nagy L.G."/>
            <person name="Martin F."/>
            <person name="Kauserud H."/>
        </authorList>
    </citation>
    <scope>NUCLEOTIDE SEQUENCE</scope>
    <source>
        <strain evidence="1">CBHHK002</strain>
    </source>
</reference>
<dbReference type="AlphaFoldDB" id="A0AAD6Z7M6"/>
<dbReference type="Proteomes" id="UP001218218">
    <property type="component" value="Unassembled WGS sequence"/>
</dbReference>
<gene>
    <name evidence="1" type="ORF">DFH08DRAFT_822848</name>
</gene>
<proteinExistence type="predicted"/>
<keyword evidence="2" id="KW-1185">Reference proteome</keyword>